<dbReference type="eggNOG" id="KOG3862">
    <property type="taxonomic scope" value="Eukaryota"/>
</dbReference>
<sequence length="244" mass="25398">MCHDIRELNGHANQDDEIKRQRLHYGSDQLYSMWPTKWGSSLKDDKLLPDIGSVTGVVSSPTGGNNVGGSPYSLPSFVSDHQQQQQHQQQHGGVGQQQTGNVTGSGQNQNGAGNNGGPGNNPNAFNGAVTSSSSGDPLYDTISTMTQAQSTSIYTPPLGTSLGSGSLTPLTPISMQDIKAHMLTPNGVDTSLQYQQVGGGGVGVGGGVMPGSEYSYTSHHYSQYAPSPYGSYGYSAGTGGLLTK</sequence>
<gene>
    <name evidence="2" type="ORF">DAPPUDRAFT_311027</name>
</gene>
<dbReference type="STRING" id="6669.E9FUE3"/>
<dbReference type="OrthoDB" id="3225452at2759"/>
<feature type="compositionally biased region" description="Polar residues" evidence="1">
    <location>
        <begin position="128"/>
        <end position="140"/>
    </location>
</feature>
<feature type="region of interest" description="Disordered" evidence="1">
    <location>
        <begin position="57"/>
        <end position="140"/>
    </location>
</feature>
<dbReference type="PhylomeDB" id="E9FUE3"/>
<dbReference type="Proteomes" id="UP000000305">
    <property type="component" value="Unassembled WGS sequence"/>
</dbReference>
<protein>
    <submittedName>
        <fullName evidence="2">Uncharacterized protein</fullName>
    </submittedName>
</protein>
<dbReference type="AlphaFoldDB" id="E9FUE3"/>
<dbReference type="InParanoid" id="E9FUE3"/>
<dbReference type="KEGG" id="dpx:DAPPUDRAFT_311027"/>
<feature type="compositionally biased region" description="Low complexity" evidence="1">
    <location>
        <begin position="81"/>
        <end position="112"/>
    </location>
</feature>
<organism evidence="2 3">
    <name type="scientific">Daphnia pulex</name>
    <name type="common">Water flea</name>
    <dbReference type="NCBI Taxonomy" id="6669"/>
    <lineage>
        <taxon>Eukaryota</taxon>
        <taxon>Metazoa</taxon>
        <taxon>Ecdysozoa</taxon>
        <taxon>Arthropoda</taxon>
        <taxon>Crustacea</taxon>
        <taxon>Branchiopoda</taxon>
        <taxon>Diplostraca</taxon>
        <taxon>Cladocera</taxon>
        <taxon>Anomopoda</taxon>
        <taxon>Daphniidae</taxon>
        <taxon>Daphnia</taxon>
    </lineage>
</organism>
<proteinExistence type="predicted"/>
<reference evidence="2 3" key="1">
    <citation type="journal article" date="2011" name="Science">
        <title>The ecoresponsive genome of Daphnia pulex.</title>
        <authorList>
            <person name="Colbourne J.K."/>
            <person name="Pfrender M.E."/>
            <person name="Gilbert D."/>
            <person name="Thomas W.K."/>
            <person name="Tucker A."/>
            <person name="Oakley T.H."/>
            <person name="Tokishita S."/>
            <person name="Aerts A."/>
            <person name="Arnold G.J."/>
            <person name="Basu M.K."/>
            <person name="Bauer D.J."/>
            <person name="Caceres C.E."/>
            <person name="Carmel L."/>
            <person name="Casola C."/>
            <person name="Choi J.H."/>
            <person name="Detter J.C."/>
            <person name="Dong Q."/>
            <person name="Dusheyko S."/>
            <person name="Eads B.D."/>
            <person name="Frohlich T."/>
            <person name="Geiler-Samerotte K.A."/>
            <person name="Gerlach D."/>
            <person name="Hatcher P."/>
            <person name="Jogdeo S."/>
            <person name="Krijgsveld J."/>
            <person name="Kriventseva E.V."/>
            <person name="Kultz D."/>
            <person name="Laforsch C."/>
            <person name="Lindquist E."/>
            <person name="Lopez J."/>
            <person name="Manak J.R."/>
            <person name="Muller J."/>
            <person name="Pangilinan J."/>
            <person name="Patwardhan R.P."/>
            <person name="Pitluck S."/>
            <person name="Pritham E.J."/>
            <person name="Rechtsteiner A."/>
            <person name="Rho M."/>
            <person name="Rogozin I.B."/>
            <person name="Sakarya O."/>
            <person name="Salamov A."/>
            <person name="Schaack S."/>
            <person name="Shapiro H."/>
            <person name="Shiga Y."/>
            <person name="Skalitzky C."/>
            <person name="Smith Z."/>
            <person name="Souvorov A."/>
            <person name="Sung W."/>
            <person name="Tang Z."/>
            <person name="Tsuchiya D."/>
            <person name="Tu H."/>
            <person name="Vos H."/>
            <person name="Wang M."/>
            <person name="Wolf Y.I."/>
            <person name="Yamagata H."/>
            <person name="Yamada T."/>
            <person name="Ye Y."/>
            <person name="Shaw J.R."/>
            <person name="Andrews J."/>
            <person name="Crease T.J."/>
            <person name="Tang H."/>
            <person name="Lucas S.M."/>
            <person name="Robertson H.M."/>
            <person name="Bork P."/>
            <person name="Koonin E.V."/>
            <person name="Zdobnov E.M."/>
            <person name="Grigoriev I.V."/>
            <person name="Lynch M."/>
            <person name="Boore J.L."/>
        </authorList>
    </citation>
    <scope>NUCLEOTIDE SEQUENCE [LARGE SCALE GENOMIC DNA]</scope>
</reference>
<dbReference type="EMBL" id="GL732525">
    <property type="protein sequence ID" value="EFX88937.1"/>
    <property type="molecule type" value="Genomic_DNA"/>
</dbReference>
<evidence type="ECO:0000313" key="3">
    <source>
        <dbReference type="Proteomes" id="UP000000305"/>
    </source>
</evidence>
<name>E9FUE3_DAPPU</name>
<keyword evidence="3" id="KW-1185">Reference proteome</keyword>
<evidence type="ECO:0000313" key="2">
    <source>
        <dbReference type="EMBL" id="EFX88937.1"/>
    </source>
</evidence>
<dbReference type="HOGENOM" id="CLU_1139004_0_0_1"/>
<accession>E9FUE3</accession>
<evidence type="ECO:0000256" key="1">
    <source>
        <dbReference type="SAM" id="MobiDB-lite"/>
    </source>
</evidence>